<dbReference type="InterPro" id="IPR008983">
    <property type="entry name" value="Tumour_necrosis_fac-like_dom"/>
</dbReference>
<proteinExistence type="predicted"/>
<evidence type="ECO:0000256" key="4">
    <source>
        <dbReference type="SAM" id="MobiDB-lite"/>
    </source>
</evidence>
<dbReference type="SMART" id="SM00110">
    <property type="entry name" value="C1Q"/>
    <property type="match status" value="1"/>
</dbReference>
<dbReference type="PANTHER" id="PTHR15427:SF29">
    <property type="entry name" value="COMPLEMENT C1Q SUBCOMPONENT SUBUNIT C"/>
    <property type="match status" value="1"/>
</dbReference>
<dbReference type="Gene3D" id="2.60.120.40">
    <property type="match status" value="1"/>
</dbReference>
<feature type="compositionally biased region" description="Basic and acidic residues" evidence="4">
    <location>
        <begin position="57"/>
        <end position="70"/>
    </location>
</feature>
<evidence type="ECO:0000313" key="7">
    <source>
        <dbReference type="EMBL" id="KAJ1142160.1"/>
    </source>
</evidence>
<dbReference type="EMBL" id="JANPWB010000010">
    <property type="protein sequence ID" value="KAJ1142160.1"/>
    <property type="molecule type" value="Genomic_DNA"/>
</dbReference>
<dbReference type="GO" id="GO:0005576">
    <property type="term" value="C:extracellular region"/>
    <property type="evidence" value="ECO:0007669"/>
    <property type="project" value="UniProtKB-SubCell"/>
</dbReference>
<evidence type="ECO:0000259" key="6">
    <source>
        <dbReference type="PROSITE" id="PS50871"/>
    </source>
</evidence>
<dbReference type="Pfam" id="PF01391">
    <property type="entry name" value="Collagen"/>
    <property type="match status" value="1"/>
</dbReference>
<dbReference type="InterPro" id="IPR050392">
    <property type="entry name" value="Collagen/C1q_domain"/>
</dbReference>
<dbReference type="InterPro" id="IPR008160">
    <property type="entry name" value="Collagen"/>
</dbReference>
<keyword evidence="3 5" id="KW-0732">Signal</keyword>
<accession>A0AAV7QUT6</accession>
<dbReference type="Pfam" id="PF00386">
    <property type="entry name" value="C1q"/>
    <property type="match status" value="1"/>
</dbReference>
<evidence type="ECO:0000313" key="8">
    <source>
        <dbReference type="Proteomes" id="UP001066276"/>
    </source>
</evidence>
<name>A0AAV7QUT6_PLEWA</name>
<keyword evidence="2" id="KW-0964">Secreted</keyword>
<protein>
    <recommendedName>
        <fullName evidence="6">C1q domain-containing protein</fullName>
    </recommendedName>
</protein>
<sequence>MRTTGRSEKKMVTPFPKPLVLSLVLLTLIPTSLMDTDVCPCSYGTAGLPGIPGIPGKDGRDGLKGAKGERGIPAAPGSHGTKGEKGDKGLKGIAGKNGPLGPPGPGGDKGSPGPKGEVGTSGSHKHLHQSAFTVARSTAENPGKNSRVLFTKVVSNKMNDYDTTTGAFTCRIPGLYYFTYHASQTANLCVIMYLDGVMKASFCEHLSNVAQVTSGGILLALEKGQQVWLEVNDYNGCEEGDPSKEVDQEAEGYAFCLVVVGRQVFPHVAEDEAEHAEQADVHNLQQGTHGAALRTFKKNLVIKFIVIGHRLRRGEADPYDGN</sequence>
<dbReference type="PROSITE" id="PS50871">
    <property type="entry name" value="C1Q"/>
    <property type="match status" value="1"/>
</dbReference>
<feature type="region of interest" description="Disordered" evidence="4">
    <location>
        <begin position="49"/>
        <end position="127"/>
    </location>
</feature>
<evidence type="ECO:0000256" key="5">
    <source>
        <dbReference type="SAM" id="SignalP"/>
    </source>
</evidence>
<feature type="compositionally biased region" description="Basic and acidic residues" evidence="4">
    <location>
        <begin position="81"/>
        <end position="90"/>
    </location>
</feature>
<dbReference type="AlphaFoldDB" id="A0AAV7QUT6"/>
<dbReference type="PANTHER" id="PTHR15427">
    <property type="entry name" value="EMILIN ELASTIN MICROFIBRIL INTERFACE-LOCATED PROTEIN ELASTIN MICROFIBRIL INTERFACER"/>
    <property type="match status" value="1"/>
</dbReference>
<dbReference type="SUPFAM" id="SSF49842">
    <property type="entry name" value="TNF-like"/>
    <property type="match status" value="1"/>
</dbReference>
<feature type="signal peptide" evidence="5">
    <location>
        <begin position="1"/>
        <end position="34"/>
    </location>
</feature>
<dbReference type="Proteomes" id="UP001066276">
    <property type="component" value="Chromosome 6"/>
</dbReference>
<feature type="chain" id="PRO_5043451298" description="C1q domain-containing protein" evidence="5">
    <location>
        <begin position="35"/>
        <end position="322"/>
    </location>
</feature>
<feature type="domain" description="C1q" evidence="6">
    <location>
        <begin position="125"/>
        <end position="261"/>
    </location>
</feature>
<reference evidence="7" key="1">
    <citation type="journal article" date="2022" name="bioRxiv">
        <title>Sequencing and chromosome-scale assembly of the giantPleurodeles waltlgenome.</title>
        <authorList>
            <person name="Brown T."/>
            <person name="Elewa A."/>
            <person name="Iarovenko S."/>
            <person name="Subramanian E."/>
            <person name="Araus A.J."/>
            <person name="Petzold A."/>
            <person name="Susuki M."/>
            <person name="Suzuki K.-i.T."/>
            <person name="Hayashi T."/>
            <person name="Toyoda A."/>
            <person name="Oliveira C."/>
            <person name="Osipova E."/>
            <person name="Leigh N.D."/>
            <person name="Simon A."/>
            <person name="Yun M.H."/>
        </authorList>
    </citation>
    <scope>NUCLEOTIDE SEQUENCE</scope>
    <source>
        <strain evidence="7">20211129_DDA</strain>
        <tissue evidence="7">Liver</tissue>
    </source>
</reference>
<evidence type="ECO:0000256" key="2">
    <source>
        <dbReference type="ARBA" id="ARBA00022525"/>
    </source>
</evidence>
<evidence type="ECO:0000256" key="1">
    <source>
        <dbReference type="ARBA" id="ARBA00004613"/>
    </source>
</evidence>
<gene>
    <name evidence="7" type="ORF">NDU88_008487</name>
</gene>
<comment type="subcellular location">
    <subcellularLocation>
        <location evidence="1">Secreted</location>
    </subcellularLocation>
</comment>
<dbReference type="InterPro" id="IPR001073">
    <property type="entry name" value="C1q_dom"/>
</dbReference>
<dbReference type="PRINTS" id="PR00007">
    <property type="entry name" value="COMPLEMNTC1Q"/>
</dbReference>
<keyword evidence="8" id="KW-1185">Reference proteome</keyword>
<comment type="caution">
    <text evidence="7">The sequence shown here is derived from an EMBL/GenBank/DDBJ whole genome shotgun (WGS) entry which is preliminary data.</text>
</comment>
<evidence type="ECO:0000256" key="3">
    <source>
        <dbReference type="ARBA" id="ARBA00022729"/>
    </source>
</evidence>
<organism evidence="7 8">
    <name type="scientific">Pleurodeles waltl</name>
    <name type="common">Iberian ribbed newt</name>
    <dbReference type="NCBI Taxonomy" id="8319"/>
    <lineage>
        <taxon>Eukaryota</taxon>
        <taxon>Metazoa</taxon>
        <taxon>Chordata</taxon>
        <taxon>Craniata</taxon>
        <taxon>Vertebrata</taxon>
        <taxon>Euteleostomi</taxon>
        <taxon>Amphibia</taxon>
        <taxon>Batrachia</taxon>
        <taxon>Caudata</taxon>
        <taxon>Salamandroidea</taxon>
        <taxon>Salamandridae</taxon>
        <taxon>Pleurodelinae</taxon>
        <taxon>Pleurodeles</taxon>
    </lineage>
</organism>